<reference evidence="2 3" key="1">
    <citation type="journal article" date="2020" name="Genome Biol. Evol.">
        <title>A new high-quality draft genome assembly of the Chinese cordyceps Ophiocordyceps sinensis.</title>
        <authorList>
            <person name="Shu R."/>
            <person name="Zhang J."/>
            <person name="Meng Q."/>
            <person name="Zhang H."/>
            <person name="Zhou G."/>
            <person name="Li M."/>
            <person name="Wu P."/>
            <person name="Zhao Y."/>
            <person name="Chen C."/>
            <person name="Qin Q."/>
        </authorList>
    </citation>
    <scope>NUCLEOTIDE SEQUENCE [LARGE SCALE GENOMIC DNA]</scope>
    <source>
        <strain evidence="2 3">IOZ07</strain>
    </source>
</reference>
<accession>A0A8H4LTX7</accession>
<comment type="caution">
    <text evidence="2">The sequence shown here is derived from an EMBL/GenBank/DDBJ whole genome shotgun (WGS) entry which is preliminary data.</text>
</comment>
<evidence type="ECO:0000313" key="3">
    <source>
        <dbReference type="Proteomes" id="UP000557566"/>
    </source>
</evidence>
<keyword evidence="3" id="KW-1185">Reference proteome</keyword>
<evidence type="ECO:0000313" key="2">
    <source>
        <dbReference type="EMBL" id="KAF4505534.1"/>
    </source>
</evidence>
<evidence type="ECO:0008006" key="4">
    <source>
        <dbReference type="Google" id="ProtNLM"/>
    </source>
</evidence>
<dbReference type="AlphaFoldDB" id="A0A8H4LTX7"/>
<dbReference type="PANTHER" id="PTHR40788:SF1">
    <property type="entry name" value="IPA PROTEIN"/>
    <property type="match status" value="1"/>
</dbReference>
<feature type="compositionally biased region" description="Basic and acidic residues" evidence="1">
    <location>
        <begin position="544"/>
        <end position="553"/>
    </location>
</feature>
<feature type="compositionally biased region" description="Polar residues" evidence="1">
    <location>
        <begin position="561"/>
        <end position="572"/>
    </location>
</feature>
<protein>
    <recommendedName>
        <fullName evidence="4">Ipa protein</fullName>
    </recommendedName>
</protein>
<feature type="region of interest" description="Disordered" evidence="1">
    <location>
        <begin position="544"/>
        <end position="604"/>
    </location>
</feature>
<dbReference type="EMBL" id="JAAVMX010000008">
    <property type="protein sequence ID" value="KAF4505534.1"/>
    <property type="molecule type" value="Genomic_DNA"/>
</dbReference>
<sequence length="707" mass="80022">MAQVDMMAGTVLIELAEWQQEYFANWYSMHGATVEAFWRSLDRDQRAKCLPLDSEHVHLPQICDEPWGVTLENWPSSLVPEWDLCAFVEEGSETLLDLIKHRATKSLYTQHCYGVNDDVGDYRFVLKHNRFVDGQKYGMVFEVFPGSYQAEVLDVVGTSLQFASWPIGSLILLRQFILSNGLRSIFQTLVEEASKPRPESEPPQTSDKAAIAAPPEPIVQAPPAKFALSDLVVSARDQRDSHDENLELLRTEPLVLIWSIESCLHSQPEAIADEQGHRCLSRTDSQVLAAIFQTVHAANQSAGTWSYIVRLLELLESCDADQAYRRTLLQEITNACHVEYIRAQALFRQHVQTATAIQCFERASNALDEAGNPRVSMIGDLEDLAHSDAQLYYVLRLCQPDTNAARAAYWIAQLDALHQADPPERERLTMRETRALWDLFIIIQLIQNLSLLTSMPPFSRKKRRAFVSRSRKLEAELDQIGKQMNAQQLFAQVPRIYEPAEAQDIFEYVDERVAEKAGAKMSLLYQNLVEGCLCNIRNQYPETKPQEAQKEKNPQWIPFPASNQQPPSNQIEPQRRRQKQKTRPPHSSVLNPAPPAEPTAPEQVVEAPQITVSLSTAAVFSKVFANSQARGPVSWVAFEAAMVDLGFSVGPKCGSTYHFLPVNNPALDRPFSFHRPHESHIEGIFLRLLGRRLKRVYGWGRDTFQVA</sequence>
<dbReference type="PANTHER" id="PTHR40788">
    <property type="entry name" value="CLR5 DOMAIN-CONTAINING PROTEIN-RELATED"/>
    <property type="match status" value="1"/>
</dbReference>
<dbReference type="OrthoDB" id="2922289at2759"/>
<dbReference type="Proteomes" id="UP000557566">
    <property type="component" value="Unassembled WGS sequence"/>
</dbReference>
<name>A0A8H4LTX7_9HYPO</name>
<evidence type="ECO:0000256" key="1">
    <source>
        <dbReference type="SAM" id="MobiDB-lite"/>
    </source>
</evidence>
<proteinExistence type="predicted"/>
<gene>
    <name evidence="2" type="ORF">G6O67_007471</name>
</gene>
<organism evidence="2 3">
    <name type="scientific">Ophiocordyceps sinensis</name>
    <dbReference type="NCBI Taxonomy" id="72228"/>
    <lineage>
        <taxon>Eukaryota</taxon>
        <taxon>Fungi</taxon>
        <taxon>Dikarya</taxon>
        <taxon>Ascomycota</taxon>
        <taxon>Pezizomycotina</taxon>
        <taxon>Sordariomycetes</taxon>
        <taxon>Hypocreomycetidae</taxon>
        <taxon>Hypocreales</taxon>
        <taxon>Ophiocordycipitaceae</taxon>
        <taxon>Ophiocordyceps</taxon>
    </lineage>
</organism>